<evidence type="ECO:0000313" key="2">
    <source>
        <dbReference type="WBParaSite" id="ACAC_0000889001-mRNA-1"/>
    </source>
</evidence>
<organism evidence="1 2">
    <name type="scientific">Angiostrongylus cantonensis</name>
    <name type="common">Rat lungworm</name>
    <dbReference type="NCBI Taxonomy" id="6313"/>
    <lineage>
        <taxon>Eukaryota</taxon>
        <taxon>Metazoa</taxon>
        <taxon>Ecdysozoa</taxon>
        <taxon>Nematoda</taxon>
        <taxon>Chromadorea</taxon>
        <taxon>Rhabditida</taxon>
        <taxon>Rhabditina</taxon>
        <taxon>Rhabditomorpha</taxon>
        <taxon>Strongyloidea</taxon>
        <taxon>Metastrongylidae</taxon>
        <taxon>Angiostrongylus</taxon>
    </lineage>
</organism>
<keyword evidence="1" id="KW-1185">Reference proteome</keyword>
<dbReference type="WBParaSite" id="ACAC_0000889001-mRNA-1">
    <property type="protein sequence ID" value="ACAC_0000889001-mRNA-1"/>
    <property type="gene ID" value="ACAC_0000889001"/>
</dbReference>
<reference evidence="1" key="1">
    <citation type="submission" date="2012-09" db="EMBL/GenBank/DDBJ databases">
        <authorList>
            <person name="Martin A.A."/>
        </authorList>
    </citation>
    <scope>NUCLEOTIDE SEQUENCE</scope>
</reference>
<accession>A0A0K0DDQ5</accession>
<protein>
    <submittedName>
        <fullName evidence="2">Tudor domain-containing protein</fullName>
    </submittedName>
</protein>
<reference evidence="2" key="2">
    <citation type="submission" date="2017-02" db="UniProtKB">
        <authorList>
            <consortium name="WormBaseParasite"/>
        </authorList>
    </citation>
    <scope>IDENTIFICATION</scope>
</reference>
<proteinExistence type="predicted"/>
<dbReference type="AlphaFoldDB" id="A0A0K0DDQ5"/>
<name>A0A0K0DDQ5_ANGCA</name>
<dbReference type="Proteomes" id="UP000035642">
    <property type="component" value="Unassembled WGS sequence"/>
</dbReference>
<sequence length="304" mass="34540">MGEGVQLLFDESLVLFFWRACHMHFDASLSSAGTRLLSFLDDDHQLYPEYRTLPQSCGEADLKEKIITGFGTEAKKWMRSVTYPPRNPCAPQTALSKVRQIPFPWPTKEISVVEDVDFGSLAKNYGPPLIICFYRDVCGNPVTRISEFCDVPLGEAVRALNAQHEHTQYTNLLVKFDSCREEDVATFLVGLLPKLLLFRCRINFTMPEWERCVLLMADYKFANEVVEIMAEFTNKCLRLFTFVQMDARLSVLVAKCPFLSHISLCRISVIEHPVFNGVESFEFNGCGMAHTEQDLQVAKVSTAK</sequence>
<evidence type="ECO:0000313" key="1">
    <source>
        <dbReference type="Proteomes" id="UP000035642"/>
    </source>
</evidence>